<evidence type="ECO:0000256" key="5">
    <source>
        <dbReference type="ARBA" id="ARBA00022801"/>
    </source>
</evidence>
<dbReference type="EMBL" id="MU097334">
    <property type="protein sequence ID" value="KAF7845949.1"/>
    <property type="molecule type" value="Genomic_DNA"/>
</dbReference>
<feature type="transmembrane region" description="Helical" evidence="11">
    <location>
        <begin position="101"/>
        <end position="122"/>
    </location>
</feature>
<evidence type="ECO:0000259" key="12">
    <source>
        <dbReference type="Pfam" id="PF02517"/>
    </source>
</evidence>
<dbReference type="Pfam" id="PF02517">
    <property type="entry name" value="Rce1-like"/>
    <property type="match status" value="1"/>
</dbReference>
<comment type="caution">
    <text evidence="13">The sequence shown here is derived from an EMBL/GenBank/DDBJ whole genome shotgun (WGS) entry which is preliminary data.</text>
</comment>
<keyword evidence="14" id="KW-1185">Reference proteome</keyword>
<gene>
    <name evidence="13" type="ORF">BT93_L5834</name>
</gene>
<keyword evidence="3" id="KW-0645">Protease</keyword>
<dbReference type="GO" id="GO:0004222">
    <property type="term" value="F:metalloendopeptidase activity"/>
    <property type="evidence" value="ECO:0007669"/>
    <property type="project" value="InterPro"/>
</dbReference>
<evidence type="ECO:0000313" key="14">
    <source>
        <dbReference type="Proteomes" id="UP000806378"/>
    </source>
</evidence>
<dbReference type="AlphaFoldDB" id="A0A8T0CJ11"/>
<reference evidence="13" key="1">
    <citation type="submission" date="2020-05" db="EMBL/GenBank/DDBJ databases">
        <title>WGS assembly of Corymbia citriodora subspecies variegata.</title>
        <authorList>
            <person name="Barry K."/>
            <person name="Hundley H."/>
            <person name="Shu S."/>
            <person name="Jenkins J."/>
            <person name="Grimwood J."/>
            <person name="Baten A."/>
        </authorList>
    </citation>
    <scope>NUCLEOTIDE SEQUENCE</scope>
    <source>
        <strain evidence="13">CV2-018</strain>
    </source>
</reference>
<keyword evidence="8 11" id="KW-0472">Membrane</keyword>
<dbReference type="EC" id="3.4.26.1" evidence="10"/>
<comment type="similarity">
    <text evidence="2">Belongs to the peptidase U48 family.</text>
</comment>
<accession>A0A8T0CJ11</accession>
<evidence type="ECO:0000256" key="3">
    <source>
        <dbReference type="ARBA" id="ARBA00022670"/>
    </source>
</evidence>
<dbReference type="OrthoDB" id="271604at2759"/>
<comment type="catalytic activity">
    <reaction evidence="9">
        <text>Hydrolyzes the peptide bond -P2-(S-farnesyl or geranylgeranyl)C-P1'-P2'-P3'-COOH where P1' and P2' are amino acids with aliphatic sidechains and P3' is any C-terminal residue.</text>
        <dbReference type="EC" id="3.4.26.1"/>
    </reaction>
</comment>
<keyword evidence="5" id="KW-0378">Hydrolase</keyword>
<keyword evidence="4 11" id="KW-0812">Transmembrane</keyword>
<feature type="transmembrane region" description="Helical" evidence="11">
    <location>
        <begin position="201"/>
        <end position="223"/>
    </location>
</feature>
<dbReference type="Proteomes" id="UP000806378">
    <property type="component" value="Unassembled WGS sequence"/>
</dbReference>
<evidence type="ECO:0000256" key="1">
    <source>
        <dbReference type="ARBA" id="ARBA00004477"/>
    </source>
</evidence>
<dbReference type="Gramene" id="rna-gnl|WGS:JABURB|Cocit.L5834.1">
    <property type="protein sequence ID" value="cds-KAF7845949.1"/>
    <property type="gene ID" value="gene-BT93_L5834"/>
</dbReference>
<feature type="transmembrane region" description="Helical" evidence="11">
    <location>
        <begin position="270"/>
        <end position="287"/>
    </location>
</feature>
<evidence type="ECO:0000256" key="11">
    <source>
        <dbReference type="SAM" id="Phobius"/>
    </source>
</evidence>
<protein>
    <recommendedName>
        <fullName evidence="10">intramembrane prenyl-peptidase Rce1</fullName>
        <ecNumber evidence="10">3.4.26.1</ecNumber>
    </recommendedName>
</protein>
<dbReference type="GO" id="GO:0005789">
    <property type="term" value="C:endoplasmic reticulum membrane"/>
    <property type="evidence" value="ECO:0007669"/>
    <property type="project" value="UniProtKB-SubCell"/>
</dbReference>
<feature type="transmembrane region" description="Helical" evidence="11">
    <location>
        <begin position="57"/>
        <end position="81"/>
    </location>
</feature>
<evidence type="ECO:0000256" key="8">
    <source>
        <dbReference type="ARBA" id="ARBA00023136"/>
    </source>
</evidence>
<dbReference type="GO" id="GO:0071586">
    <property type="term" value="P:CAAX-box protein processing"/>
    <property type="evidence" value="ECO:0007669"/>
    <property type="project" value="InterPro"/>
</dbReference>
<evidence type="ECO:0000256" key="9">
    <source>
        <dbReference type="ARBA" id="ARBA00047280"/>
    </source>
</evidence>
<feature type="transmembrane region" description="Helical" evidence="11">
    <location>
        <begin position="172"/>
        <end position="189"/>
    </location>
</feature>
<sequence length="301" mass="33705">MEAFATAVEPSGVSSTTAILLSITYTLLYVLPFYLLQSTRPTPTLDRDSPGVIRSRIRSVSITVILSNLLTFYVLITYGHYSVPNASHLLGLYPVSLSTLIRPLALTALLFLGPLYLTTIVHKSISPFRALKHLRTWQGTRNYIAGPLTEELLFRSAIIPLHILANYSSRSLILLTPLYFGIAHIHHLYEFRLTHPSAPVAAVLARTLFQFAFTTVFGWYASFVFLRTGCVWSVVLVHAFCNWMGFPKLWGKVRVWDEKQGKLVDGGRTVVYYVLLVAGLASFIMALRSRWDLGGQALVKL</sequence>
<dbReference type="InterPro" id="IPR039731">
    <property type="entry name" value="Rce1"/>
</dbReference>
<evidence type="ECO:0000313" key="13">
    <source>
        <dbReference type="EMBL" id="KAF7845949.1"/>
    </source>
</evidence>
<proteinExistence type="inferred from homology"/>
<evidence type="ECO:0000256" key="10">
    <source>
        <dbReference type="ARBA" id="ARBA00049729"/>
    </source>
</evidence>
<dbReference type="InterPro" id="IPR003675">
    <property type="entry name" value="Rce1/LyrA-like_dom"/>
</dbReference>
<evidence type="ECO:0000256" key="2">
    <source>
        <dbReference type="ARBA" id="ARBA00006897"/>
    </source>
</evidence>
<feature type="transmembrane region" description="Helical" evidence="11">
    <location>
        <begin position="18"/>
        <end position="36"/>
    </location>
</feature>
<keyword evidence="6" id="KW-0256">Endoplasmic reticulum</keyword>
<feature type="domain" description="CAAX prenyl protease 2/Lysostaphin resistance protein A-like" evidence="12">
    <location>
        <begin position="136"/>
        <end position="244"/>
    </location>
</feature>
<evidence type="ECO:0000256" key="6">
    <source>
        <dbReference type="ARBA" id="ARBA00022824"/>
    </source>
</evidence>
<dbReference type="PANTHER" id="PTHR13046">
    <property type="entry name" value="PROTEASE U48 CAAX PRENYL PROTEASE RCE1"/>
    <property type="match status" value="1"/>
</dbReference>
<organism evidence="13 14">
    <name type="scientific">Corymbia citriodora subsp. variegata</name>
    <dbReference type="NCBI Taxonomy" id="360336"/>
    <lineage>
        <taxon>Eukaryota</taxon>
        <taxon>Viridiplantae</taxon>
        <taxon>Streptophyta</taxon>
        <taxon>Embryophyta</taxon>
        <taxon>Tracheophyta</taxon>
        <taxon>Spermatophyta</taxon>
        <taxon>Magnoliopsida</taxon>
        <taxon>eudicotyledons</taxon>
        <taxon>Gunneridae</taxon>
        <taxon>Pentapetalae</taxon>
        <taxon>rosids</taxon>
        <taxon>malvids</taxon>
        <taxon>Myrtales</taxon>
        <taxon>Myrtaceae</taxon>
        <taxon>Myrtoideae</taxon>
        <taxon>Eucalypteae</taxon>
        <taxon>Corymbia</taxon>
    </lineage>
</organism>
<keyword evidence="7 11" id="KW-1133">Transmembrane helix</keyword>
<dbReference type="PANTHER" id="PTHR13046:SF0">
    <property type="entry name" value="CAAX PRENYL PROTEASE 2"/>
    <property type="match status" value="1"/>
</dbReference>
<comment type="subcellular location">
    <subcellularLocation>
        <location evidence="1">Endoplasmic reticulum membrane</location>
        <topology evidence="1">Multi-pass membrane protein</topology>
    </subcellularLocation>
</comment>
<name>A0A8T0CJ11_CORYI</name>
<evidence type="ECO:0000256" key="4">
    <source>
        <dbReference type="ARBA" id="ARBA00022692"/>
    </source>
</evidence>
<evidence type="ECO:0000256" key="7">
    <source>
        <dbReference type="ARBA" id="ARBA00022989"/>
    </source>
</evidence>